<dbReference type="AlphaFoldDB" id="A0A239MPV5"/>
<name>A0A239MPV5_9ACTN</name>
<keyword evidence="3" id="KW-1185">Reference proteome</keyword>
<protein>
    <submittedName>
        <fullName evidence="2">Uncharacterized protein</fullName>
    </submittedName>
</protein>
<gene>
    <name evidence="2" type="ORF">SAMN05216276_104349</name>
</gene>
<evidence type="ECO:0000256" key="1">
    <source>
        <dbReference type="SAM" id="MobiDB-lite"/>
    </source>
</evidence>
<reference evidence="2 3" key="1">
    <citation type="submission" date="2017-06" db="EMBL/GenBank/DDBJ databases">
        <authorList>
            <person name="Kim H.J."/>
            <person name="Triplett B.A."/>
        </authorList>
    </citation>
    <scope>NUCLEOTIDE SEQUENCE [LARGE SCALE GENOMIC DNA]</scope>
    <source>
        <strain evidence="2 3">CGMCC 4.2132</strain>
    </source>
</reference>
<accession>A0A239MPV5</accession>
<feature type="compositionally biased region" description="Basic and acidic residues" evidence="1">
    <location>
        <begin position="1"/>
        <end position="29"/>
    </location>
</feature>
<organism evidence="2 3">
    <name type="scientific">Streptosporangium subroseum</name>
    <dbReference type="NCBI Taxonomy" id="106412"/>
    <lineage>
        <taxon>Bacteria</taxon>
        <taxon>Bacillati</taxon>
        <taxon>Actinomycetota</taxon>
        <taxon>Actinomycetes</taxon>
        <taxon>Streptosporangiales</taxon>
        <taxon>Streptosporangiaceae</taxon>
        <taxon>Streptosporangium</taxon>
    </lineage>
</organism>
<evidence type="ECO:0000313" key="3">
    <source>
        <dbReference type="Proteomes" id="UP000198282"/>
    </source>
</evidence>
<dbReference type="EMBL" id="FZOD01000043">
    <property type="protein sequence ID" value="SNT44134.1"/>
    <property type="molecule type" value="Genomic_DNA"/>
</dbReference>
<feature type="region of interest" description="Disordered" evidence="1">
    <location>
        <begin position="1"/>
        <end position="38"/>
    </location>
</feature>
<proteinExistence type="predicted"/>
<dbReference type="Proteomes" id="UP000198282">
    <property type="component" value="Unassembled WGS sequence"/>
</dbReference>
<evidence type="ECO:0000313" key="2">
    <source>
        <dbReference type="EMBL" id="SNT44134.1"/>
    </source>
</evidence>
<sequence>MSEPSEFDKHSEPGTCGKHGERADRHDTMVVRPTKGVA</sequence>